<dbReference type="OrthoDB" id="3285299at2"/>
<organism evidence="2 3">
    <name type="scientific">Paractinoplanes brasiliensis</name>
    <dbReference type="NCBI Taxonomy" id="52695"/>
    <lineage>
        <taxon>Bacteria</taxon>
        <taxon>Bacillati</taxon>
        <taxon>Actinomycetota</taxon>
        <taxon>Actinomycetes</taxon>
        <taxon>Micromonosporales</taxon>
        <taxon>Micromonosporaceae</taxon>
        <taxon>Paractinoplanes</taxon>
    </lineage>
</organism>
<sequence>MTDDIARLRDLAAHGELGRLPAAERILLRPAAYKLAHPIVFDVAYRPVARKRGHHGCARGFRHLGECCLDGFHDDLEAVVERMLSITDEVGDLEDWTARWAPKIAIDAYRARRSRVGALQRPRPTEWLSRALGRDPWLCALALRIQEWAGMPGGVGVTLWPVDSWAARQGITAAEVLTDIDKVLVAMRERPEWYHRHIETPLGHKTAPVGGCPGEGVGDPRPLPPGDPGEAEDARVGELATVAVEAIRAGLGRGEDAAATVREVLRRLFLDGTGADEIGLAPGEGSGRAERVSVLLDDAVAFEALVERVLRIVLGPAG</sequence>
<comment type="caution">
    <text evidence="2">The sequence shown here is derived from an EMBL/GenBank/DDBJ whole genome shotgun (WGS) entry which is preliminary data.</text>
</comment>
<proteinExistence type="predicted"/>
<dbReference type="RefSeq" id="WP_133878563.1">
    <property type="nucleotide sequence ID" value="NZ_BOMD01000032.1"/>
</dbReference>
<evidence type="ECO:0000313" key="2">
    <source>
        <dbReference type="EMBL" id="TDO32614.1"/>
    </source>
</evidence>
<name>A0A4R6JAC5_9ACTN</name>
<feature type="region of interest" description="Disordered" evidence="1">
    <location>
        <begin position="213"/>
        <end position="232"/>
    </location>
</feature>
<dbReference type="AlphaFoldDB" id="A0A4R6JAC5"/>
<keyword evidence="3" id="KW-1185">Reference proteome</keyword>
<evidence type="ECO:0000256" key="1">
    <source>
        <dbReference type="SAM" id="MobiDB-lite"/>
    </source>
</evidence>
<dbReference type="EMBL" id="SNWR01000002">
    <property type="protein sequence ID" value="TDO32614.1"/>
    <property type="molecule type" value="Genomic_DNA"/>
</dbReference>
<accession>A0A4R6JAC5</accession>
<dbReference type="Proteomes" id="UP000294901">
    <property type="component" value="Unassembled WGS sequence"/>
</dbReference>
<evidence type="ECO:0000313" key="3">
    <source>
        <dbReference type="Proteomes" id="UP000294901"/>
    </source>
</evidence>
<reference evidence="2 3" key="1">
    <citation type="submission" date="2019-03" db="EMBL/GenBank/DDBJ databases">
        <title>Sequencing the genomes of 1000 actinobacteria strains.</title>
        <authorList>
            <person name="Klenk H.-P."/>
        </authorList>
    </citation>
    <scope>NUCLEOTIDE SEQUENCE [LARGE SCALE GENOMIC DNA]</scope>
    <source>
        <strain evidence="2 3">DSM 43805</strain>
    </source>
</reference>
<gene>
    <name evidence="2" type="ORF">C8E87_8083</name>
</gene>
<protein>
    <submittedName>
        <fullName evidence="2">Uncharacterized protein</fullName>
    </submittedName>
</protein>